<organism evidence="2 3">
    <name type="scientific">Nocardiopsis endophytica</name>
    <dbReference type="NCBI Taxonomy" id="3018445"/>
    <lineage>
        <taxon>Bacteria</taxon>
        <taxon>Bacillati</taxon>
        <taxon>Actinomycetota</taxon>
        <taxon>Actinomycetes</taxon>
        <taxon>Streptosporangiales</taxon>
        <taxon>Nocardiopsidaceae</taxon>
        <taxon>Nocardiopsis</taxon>
    </lineage>
</organism>
<name>A0ABT4TWI1_9ACTN</name>
<evidence type="ECO:0000313" key="3">
    <source>
        <dbReference type="Proteomes" id="UP001527866"/>
    </source>
</evidence>
<feature type="region of interest" description="Disordered" evidence="1">
    <location>
        <begin position="32"/>
        <end position="56"/>
    </location>
</feature>
<keyword evidence="3" id="KW-1185">Reference proteome</keyword>
<dbReference type="RefSeq" id="WP_270682971.1">
    <property type="nucleotide sequence ID" value="NZ_JAQFWQ010000001.1"/>
</dbReference>
<comment type="caution">
    <text evidence="2">The sequence shown here is derived from an EMBL/GenBank/DDBJ whole genome shotgun (WGS) entry which is preliminary data.</text>
</comment>
<accession>A0ABT4TWI1</accession>
<reference evidence="2 3" key="1">
    <citation type="submission" date="2023-01" db="EMBL/GenBank/DDBJ databases">
        <title>Draft genome sequence of Nocardiopsis sp. RSe5-2 isolated from halophytes.</title>
        <authorList>
            <person name="Duangmal K."/>
            <person name="Chantavorakit T."/>
        </authorList>
    </citation>
    <scope>NUCLEOTIDE SEQUENCE [LARGE SCALE GENOMIC DNA]</scope>
    <source>
        <strain evidence="2 3">RSe5-2</strain>
    </source>
</reference>
<evidence type="ECO:0000313" key="2">
    <source>
        <dbReference type="EMBL" id="MDA2809063.1"/>
    </source>
</evidence>
<gene>
    <name evidence="2" type="ORF">O4J56_00270</name>
</gene>
<sequence>MSPDDPVPMSAAGAAAAEHVRSVLAVLRELDTHPDLAETHPAAAFDPMEEPPGAAL</sequence>
<dbReference type="EMBL" id="JAQFWQ010000001">
    <property type="protein sequence ID" value="MDA2809063.1"/>
    <property type="molecule type" value="Genomic_DNA"/>
</dbReference>
<proteinExistence type="predicted"/>
<evidence type="ECO:0000256" key="1">
    <source>
        <dbReference type="SAM" id="MobiDB-lite"/>
    </source>
</evidence>
<dbReference type="Proteomes" id="UP001527866">
    <property type="component" value="Unassembled WGS sequence"/>
</dbReference>
<protein>
    <submittedName>
        <fullName evidence="2">Uncharacterized protein</fullName>
    </submittedName>
</protein>